<accession>A0A0M8ZRP2</accession>
<keyword evidence="3" id="KW-1185">Reference proteome</keyword>
<evidence type="ECO:0000313" key="3">
    <source>
        <dbReference type="Proteomes" id="UP000053105"/>
    </source>
</evidence>
<dbReference type="EMBL" id="KQ435883">
    <property type="protein sequence ID" value="KOX69735.1"/>
    <property type="molecule type" value="Genomic_DNA"/>
</dbReference>
<gene>
    <name evidence="2" type="ORF">WN51_05020</name>
</gene>
<organism evidence="2 3">
    <name type="scientific">Melipona quadrifasciata</name>
    <dbReference type="NCBI Taxonomy" id="166423"/>
    <lineage>
        <taxon>Eukaryota</taxon>
        <taxon>Metazoa</taxon>
        <taxon>Ecdysozoa</taxon>
        <taxon>Arthropoda</taxon>
        <taxon>Hexapoda</taxon>
        <taxon>Insecta</taxon>
        <taxon>Pterygota</taxon>
        <taxon>Neoptera</taxon>
        <taxon>Endopterygota</taxon>
        <taxon>Hymenoptera</taxon>
        <taxon>Apocrita</taxon>
        <taxon>Aculeata</taxon>
        <taxon>Apoidea</taxon>
        <taxon>Anthophila</taxon>
        <taxon>Apidae</taxon>
        <taxon>Melipona</taxon>
    </lineage>
</organism>
<reference evidence="2 3" key="1">
    <citation type="submission" date="2015-07" db="EMBL/GenBank/DDBJ databases">
        <title>The genome of Melipona quadrifasciata.</title>
        <authorList>
            <person name="Pan H."/>
            <person name="Kapheim K."/>
        </authorList>
    </citation>
    <scope>NUCLEOTIDE SEQUENCE [LARGE SCALE GENOMIC DNA]</scope>
    <source>
        <strain evidence="2">0111107301</strain>
        <tissue evidence="2">Whole body</tissue>
    </source>
</reference>
<proteinExistence type="predicted"/>
<evidence type="ECO:0000313" key="2">
    <source>
        <dbReference type="EMBL" id="KOX69735.1"/>
    </source>
</evidence>
<evidence type="ECO:0000256" key="1">
    <source>
        <dbReference type="SAM" id="MobiDB-lite"/>
    </source>
</evidence>
<name>A0A0M8ZRP2_9HYME</name>
<feature type="region of interest" description="Disordered" evidence="1">
    <location>
        <begin position="1"/>
        <end position="21"/>
    </location>
</feature>
<dbReference type="AlphaFoldDB" id="A0A0M8ZRP2"/>
<sequence length="62" mass="7145">MGRRNERDRYAKRTTPPYVKGKIPPSWRRAFEKIAGYSARKGEGVELGIPLLTRNIDRQSSL</sequence>
<feature type="compositionally biased region" description="Basic and acidic residues" evidence="1">
    <location>
        <begin position="1"/>
        <end position="11"/>
    </location>
</feature>
<protein>
    <submittedName>
        <fullName evidence="2">Uncharacterized protein</fullName>
    </submittedName>
</protein>
<dbReference type="Proteomes" id="UP000053105">
    <property type="component" value="Unassembled WGS sequence"/>
</dbReference>